<keyword evidence="1" id="KW-0812">Transmembrane</keyword>
<evidence type="ECO:0008006" key="4">
    <source>
        <dbReference type="Google" id="ProtNLM"/>
    </source>
</evidence>
<reference evidence="2 3" key="1">
    <citation type="submission" date="2019-01" db="EMBL/GenBank/DDBJ databases">
        <title>Mucilaginibacter antarcticum sp. nov., isolated from antarctic soil.</title>
        <authorList>
            <person name="Yan Y.-Q."/>
            <person name="Du Z.-J."/>
        </authorList>
    </citation>
    <scope>NUCLEOTIDE SEQUENCE [LARGE SCALE GENOMIC DNA]</scope>
    <source>
        <strain evidence="2 3">F01003</strain>
    </source>
</reference>
<keyword evidence="1" id="KW-1133">Transmembrane helix</keyword>
<dbReference type="EMBL" id="SBIW01000001">
    <property type="protein sequence ID" value="RWY57133.1"/>
    <property type="molecule type" value="Genomic_DNA"/>
</dbReference>
<dbReference type="Proteomes" id="UP000286701">
    <property type="component" value="Unassembled WGS sequence"/>
</dbReference>
<dbReference type="PANTHER" id="PTHR21180">
    <property type="entry name" value="ENDONUCLEASE/EXONUCLEASE/PHOSPHATASE FAMILY DOMAIN-CONTAINING PROTEIN 1"/>
    <property type="match status" value="1"/>
</dbReference>
<dbReference type="GO" id="GO:0015627">
    <property type="term" value="C:type II protein secretion system complex"/>
    <property type="evidence" value="ECO:0007669"/>
    <property type="project" value="TreeGrafter"/>
</dbReference>
<dbReference type="InterPro" id="IPR051675">
    <property type="entry name" value="Endo/Exo/Phosphatase_dom_1"/>
</dbReference>
<dbReference type="Gene3D" id="1.10.150.280">
    <property type="entry name" value="AF1531-like domain"/>
    <property type="match status" value="2"/>
</dbReference>
<proteinExistence type="predicted"/>
<protein>
    <recommendedName>
        <fullName evidence="4">Helix-hairpin-helix domain-containing protein</fullName>
    </recommendedName>
</protein>
<dbReference type="RefSeq" id="WP_128531640.1">
    <property type="nucleotide sequence ID" value="NZ_SBIW01000001.1"/>
</dbReference>
<sequence length="282" mass="32120">MKAQLKNYLSLTKKEWNGMLVLVILIIAVLAVPYVYQWCRKDNTINAKEFDAALAQLNKANPGGIQAYNSPATQKQLTRTLFKFNPNSLPADKWKRLGLSDKQIAILKNYEAKGGRFYQVADLKKIYGITEADYKALAPYIEIPGMDAKDLVIELNSADSAKLTTLNGIGPGFAKRIIYYRERLGGFVNKEQLKEVYGLDELKYAEIKGQLKVDASKIRKIDINNITFDKLRLMPYLDYKQVNAIIEYRNQHGDYSSLADLQHIAIIDEGILRKIEPYLSYK</sequence>
<dbReference type="PANTHER" id="PTHR21180:SF32">
    <property type="entry name" value="ENDONUCLEASE_EXONUCLEASE_PHOSPHATASE FAMILY DOMAIN-CONTAINING PROTEIN 1"/>
    <property type="match status" value="1"/>
</dbReference>
<feature type="transmembrane region" description="Helical" evidence="1">
    <location>
        <begin position="16"/>
        <end position="36"/>
    </location>
</feature>
<comment type="caution">
    <text evidence="2">The sequence shown here is derived from an EMBL/GenBank/DDBJ whole genome shotgun (WGS) entry which is preliminary data.</text>
</comment>
<dbReference type="InterPro" id="IPR010994">
    <property type="entry name" value="RuvA_2-like"/>
</dbReference>
<dbReference type="Pfam" id="PF12836">
    <property type="entry name" value="HHH_3"/>
    <property type="match status" value="2"/>
</dbReference>
<dbReference type="GO" id="GO:0015628">
    <property type="term" value="P:protein secretion by the type II secretion system"/>
    <property type="evidence" value="ECO:0007669"/>
    <property type="project" value="TreeGrafter"/>
</dbReference>
<organism evidence="2 3">
    <name type="scientific">Mucilaginibacter gilvus</name>
    <dbReference type="NCBI Taxonomy" id="2305909"/>
    <lineage>
        <taxon>Bacteria</taxon>
        <taxon>Pseudomonadati</taxon>
        <taxon>Bacteroidota</taxon>
        <taxon>Sphingobacteriia</taxon>
        <taxon>Sphingobacteriales</taxon>
        <taxon>Sphingobacteriaceae</taxon>
        <taxon>Mucilaginibacter</taxon>
    </lineage>
</organism>
<evidence type="ECO:0000313" key="2">
    <source>
        <dbReference type="EMBL" id="RWY57133.1"/>
    </source>
</evidence>
<keyword evidence="1" id="KW-0472">Membrane</keyword>
<gene>
    <name evidence="2" type="ORF">EPL05_00955</name>
</gene>
<keyword evidence="3" id="KW-1185">Reference proteome</keyword>
<dbReference type="SUPFAM" id="SSF47781">
    <property type="entry name" value="RuvA domain 2-like"/>
    <property type="match status" value="3"/>
</dbReference>
<accession>A0A3S3VN81</accession>
<dbReference type="AlphaFoldDB" id="A0A3S3VN81"/>
<evidence type="ECO:0000256" key="1">
    <source>
        <dbReference type="SAM" id="Phobius"/>
    </source>
</evidence>
<name>A0A3S3VN81_9SPHI</name>
<dbReference type="OrthoDB" id="981124at2"/>
<evidence type="ECO:0000313" key="3">
    <source>
        <dbReference type="Proteomes" id="UP000286701"/>
    </source>
</evidence>